<feature type="region of interest" description="Disordered" evidence="7">
    <location>
        <begin position="141"/>
        <end position="175"/>
    </location>
</feature>
<reference evidence="11" key="1">
    <citation type="submission" date="2016-06" db="EMBL/GenBank/DDBJ databases">
        <title>Parallel loss of symbiosis genes in relatives of nitrogen-fixing non-legume Parasponia.</title>
        <authorList>
            <person name="Van Velzen R."/>
            <person name="Holmer R."/>
            <person name="Bu F."/>
            <person name="Rutten L."/>
            <person name="Van Zeijl A."/>
            <person name="Liu W."/>
            <person name="Santuari L."/>
            <person name="Cao Q."/>
            <person name="Sharma T."/>
            <person name="Shen D."/>
            <person name="Roswanjaya Y."/>
            <person name="Wardhani T."/>
            <person name="Kalhor M.S."/>
            <person name="Jansen J."/>
            <person name="Van den Hoogen J."/>
            <person name="Gungor B."/>
            <person name="Hartog M."/>
            <person name="Hontelez J."/>
            <person name="Verver J."/>
            <person name="Yang W.-C."/>
            <person name="Schijlen E."/>
            <person name="Repin R."/>
            <person name="Schilthuizen M."/>
            <person name="Schranz E."/>
            <person name="Heidstra R."/>
            <person name="Miyata K."/>
            <person name="Fedorova E."/>
            <person name="Kohlen W."/>
            <person name="Bisseling T."/>
            <person name="Smit S."/>
            <person name="Geurts R."/>
        </authorList>
    </citation>
    <scope>NUCLEOTIDE SEQUENCE [LARGE SCALE GENOMIC DNA]</scope>
    <source>
        <strain evidence="11">cv. RG33-2</strain>
    </source>
</reference>
<evidence type="ECO:0000259" key="8">
    <source>
        <dbReference type="PROSITE" id="PS50090"/>
    </source>
</evidence>
<dbReference type="InParanoid" id="A0A2P5DGK9"/>
<dbReference type="OrthoDB" id="2143914at2759"/>
<keyword evidence="2" id="KW-0677">Repeat</keyword>
<dbReference type="InterPro" id="IPR015495">
    <property type="entry name" value="Myb_TF_plants"/>
</dbReference>
<evidence type="ECO:0000259" key="9">
    <source>
        <dbReference type="PROSITE" id="PS51294"/>
    </source>
</evidence>
<sequence length="441" mass="49189">MGRAPCCEKVGLKKGRWTTEEDEILVKYIQANGEGSWRSLPKNAGLLRCGKSCRLRWINYLRADLKRGNISSEEEDIIVKLHATLGNRWSLIATHLPGRTDNEIKNYWNSHLSRKIHTFRRFTTTSTGQTLPNIMEITKVKRKGGRTSRSAMKKNNERSHQRKNNTNIKDGLGLDHHHHHHHLYQDEVNISGPQTPTMEKETLSFTNIDRDPYLSDQHQPSSPCQEAGGGGGGGRAIGQVVSSSELGQLSLCPSEGKTTENSMSLGRPSFEKEGGHDEVLGPYDEESIDDGMLLCFNDILDNELLNPNGVLTLSEESLNVSGALTTRTANNGSNTIPNYNVASNNEELEISTSGNLSSSGEVGDWLDDVVGVDFWGNWESSTSSATSVTQGHDHEMWDNEREKMLSLLWDSDISWELEDNNHNFEEINSDKQNAMVAWLLS</sequence>
<evidence type="ECO:0000256" key="7">
    <source>
        <dbReference type="SAM" id="MobiDB-lite"/>
    </source>
</evidence>
<keyword evidence="3" id="KW-0805">Transcription regulation</keyword>
<dbReference type="CDD" id="cd00167">
    <property type="entry name" value="SANT"/>
    <property type="match status" value="2"/>
</dbReference>
<feature type="region of interest" description="Disordered" evidence="7">
    <location>
        <begin position="211"/>
        <end position="233"/>
    </location>
</feature>
<dbReference type="GO" id="GO:0045893">
    <property type="term" value="P:positive regulation of DNA-templated transcription"/>
    <property type="evidence" value="ECO:0007669"/>
    <property type="project" value="UniProtKB-ARBA"/>
</dbReference>
<evidence type="ECO:0000256" key="6">
    <source>
        <dbReference type="ARBA" id="ARBA00023242"/>
    </source>
</evidence>
<keyword evidence="6" id="KW-0539">Nucleus</keyword>
<proteinExistence type="predicted"/>
<dbReference type="SUPFAM" id="SSF46689">
    <property type="entry name" value="Homeodomain-like"/>
    <property type="match status" value="1"/>
</dbReference>
<keyword evidence="4" id="KW-0238">DNA-binding</keyword>
<feature type="domain" description="HTH myb-type" evidence="9">
    <location>
        <begin position="9"/>
        <end position="61"/>
    </location>
</feature>
<dbReference type="GO" id="GO:0005634">
    <property type="term" value="C:nucleus"/>
    <property type="evidence" value="ECO:0007669"/>
    <property type="project" value="UniProtKB-SubCell"/>
</dbReference>
<protein>
    <submittedName>
        <fullName evidence="10">MYB transcription factor</fullName>
    </submittedName>
</protein>
<evidence type="ECO:0000256" key="5">
    <source>
        <dbReference type="ARBA" id="ARBA00023163"/>
    </source>
</evidence>
<keyword evidence="11" id="KW-1185">Reference proteome</keyword>
<evidence type="ECO:0000313" key="11">
    <source>
        <dbReference type="Proteomes" id="UP000237000"/>
    </source>
</evidence>
<dbReference type="PANTHER" id="PTHR47999">
    <property type="entry name" value="TRANSCRIPTION FACTOR MYB8-RELATED-RELATED"/>
    <property type="match status" value="1"/>
</dbReference>
<dbReference type="FunFam" id="1.10.10.60:FF:000121">
    <property type="entry name" value="Myb transcription factor"/>
    <property type="match status" value="1"/>
</dbReference>
<dbReference type="PROSITE" id="PS50090">
    <property type="entry name" value="MYB_LIKE"/>
    <property type="match status" value="2"/>
</dbReference>
<organism evidence="10 11">
    <name type="scientific">Trema orientale</name>
    <name type="common">Charcoal tree</name>
    <name type="synonym">Celtis orientalis</name>
    <dbReference type="NCBI Taxonomy" id="63057"/>
    <lineage>
        <taxon>Eukaryota</taxon>
        <taxon>Viridiplantae</taxon>
        <taxon>Streptophyta</taxon>
        <taxon>Embryophyta</taxon>
        <taxon>Tracheophyta</taxon>
        <taxon>Spermatophyta</taxon>
        <taxon>Magnoliopsida</taxon>
        <taxon>eudicotyledons</taxon>
        <taxon>Gunneridae</taxon>
        <taxon>Pentapetalae</taxon>
        <taxon>rosids</taxon>
        <taxon>fabids</taxon>
        <taxon>Rosales</taxon>
        <taxon>Cannabaceae</taxon>
        <taxon>Trema</taxon>
    </lineage>
</organism>
<keyword evidence="5" id="KW-0804">Transcription</keyword>
<feature type="domain" description="Myb-like" evidence="8">
    <location>
        <begin position="9"/>
        <end position="61"/>
    </location>
</feature>
<evidence type="ECO:0000256" key="1">
    <source>
        <dbReference type="ARBA" id="ARBA00004123"/>
    </source>
</evidence>
<dbReference type="PROSITE" id="PS51294">
    <property type="entry name" value="HTH_MYB"/>
    <property type="match status" value="2"/>
</dbReference>
<evidence type="ECO:0000256" key="2">
    <source>
        <dbReference type="ARBA" id="ARBA00022737"/>
    </source>
</evidence>
<dbReference type="FunCoup" id="A0A2P5DGK9">
    <property type="interactions" value="315"/>
</dbReference>
<dbReference type="SMART" id="SM00717">
    <property type="entry name" value="SANT"/>
    <property type="match status" value="2"/>
</dbReference>
<comment type="subcellular location">
    <subcellularLocation>
        <location evidence="1">Nucleus</location>
    </subcellularLocation>
</comment>
<gene>
    <name evidence="10" type="primary">TorMYB39</name>
    <name evidence="10" type="ORF">TorRG33x02_252190</name>
</gene>
<dbReference type="PANTHER" id="PTHR47999:SF6">
    <property type="entry name" value="MYB-RELATED PROTEIN P"/>
    <property type="match status" value="1"/>
</dbReference>
<dbReference type="EMBL" id="JXTC01000272">
    <property type="protein sequence ID" value="PON72421.1"/>
    <property type="molecule type" value="Genomic_DNA"/>
</dbReference>
<accession>A0A2P5DGK9</accession>
<evidence type="ECO:0000256" key="3">
    <source>
        <dbReference type="ARBA" id="ARBA00023015"/>
    </source>
</evidence>
<dbReference type="InterPro" id="IPR017930">
    <property type="entry name" value="Myb_dom"/>
</dbReference>
<feature type="domain" description="Myb-like" evidence="8">
    <location>
        <begin position="62"/>
        <end position="112"/>
    </location>
</feature>
<evidence type="ECO:0000256" key="4">
    <source>
        <dbReference type="ARBA" id="ARBA00023125"/>
    </source>
</evidence>
<dbReference type="AlphaFoldDB" id="A0A2P5DGK9"/>
<dbReference type="GO" id="GO:0006950">
    <property type="term" value="P:response to stress"/>
    <property type="evidence" value="ECO:0007669"/>
    <property type="project" value="UniProtKB-ARBA"/>
</dbReference>
<comment type="caution">
    <text evidence="10">The sequence shown here is derived from an EMBL/GenBank/DDBJ whole genome shotgun (WGS) entry which is preliminary data.</text>
</comment>
<dbReference type="InterPro" id="IPR009057">
    <property type="entry name" value="Homeodomain-like_sf"/>
</dbReference>
<dbReference type="STRING" id="63057.A0A2P5DGK9"/>
<dbReference type="GO" id="GO:0046148">
    <property type="term" value="P:pigment biosynthetic process"/>
    <property type="evidence" value="ECO:0007669"/>
    <property type="project" value="UniProtKB-ARBA"/>
</dbReference>
<name>A0A2P5DGK9_TREOI</name>
<dbReference type="FunFam" id="1.10.10.60:FF:000231">
    <property type="entry name" value="Myb transcription factor"/>
    <property type="match status" value="1"/>
</dbReference>
<evidence type="ECO:0000313" key="10">
    <source>
        <dbReference type="EMBL" id="PON72421.1"/>
    </source>
</evidence>
<feature type="domain" description="HTH myb-type" evidence="9">
    <location>
        <begin position="62"/>
        <end position="116"/>
    </location>
</feature>
<dbReference type="Proteomes" id="UP000237000">
    <property type="component" value="Unassembled WGS sequence"/>
</dbReference>
<dbReference type="Gene3D" id="1.10.10.60">
    <property type="entry name" value="Homeodomain-like"/>
    <property type="match status" value="2"/>
</dbReference>
<dbReference type="GO" id="GO:0043565">
    <property type="term" value="F:sequence-specific DNA binding"/>
    <property type="evidence" value="ECO:0007669"/>
    <property type="project" value="UniProtKB-ARBA"/>
</dbReference>
<feature type="region of interest" description="Disordered" evidence="7">
    <location>
        <begin position="250"/>
        <end position="275"/>
    </location>
</feature>
<dbReference type="InterPro" id="IPR001005">
    <property type="entry name" value="SANT/Myb"/>
</dbReference>
<dbReference type="Pfam" id="PF00249">
    <property type="entry name" value="Myb_DNA-binding"/>
    <property type="match status" value="2"/>
</dbReference>